<accession>A0A8J7MQY4</accession>
<evidence type="ECO:0000313" key="9">
    <source>
        <dbReference type="EMBL" id="MBL4928213.1"/>
    </source>
</evidence>
<evidence type="ECO:0000256" key="2">
    <source>
        <dbReference type="ARBA" id="ARBA00022475"/>
    </source>
</evidence>
<keyword evidence="4 7" id="KW-1133">Transmembrane helix</keyword>
<keyword evidence="2" id="KW-1003">Cell membrane</keyword>
<evidence type="ECO:0000256" key="6">
    <source>
        <dbReference type="SAM" id="Coils"/>
    </source>
</evidence>
<dbReference type="AlphaFoldDB" id="A0A8J7MQY4"/>
<dbReference type="InterPro" id="IPR003856">
    <property type="entry name" value="LPS_length_determ_N"/>
</dbReference>
<evidence type="ECO:0000259" key="8">
    <source>
        <dbReference type="Pfam" id="PF02706"/>
    </source>
</evidence>
<keyword evidence="3 7" id="KW-0812">Transmembrane</keyword>
<keyword evidence="10" id="KW-1185">Reference proteome</keyword>
<comment type="caution">
    <text evidence="9">The sequence shown here is derived from an EMBL/GenBank/DDBJ whole genome shotgun (WGS) entry which is preliminary data.</text>
</comment>
<reference evidence="9" key="1">
    <citation type="submission" date="2021-01" db="EMBL/GenBank/DDBJ databases">
        <title>Genome seq and assembly of Tabrizicola sp. KVB23.</title>
        <authorList>
            <person name="Chhetri G."/>
        </authorList>
    </citation>
    <scope>NUCLEOTIDE SEQUENCE</scope>
    <source>
        <strain evidence="9">KVB23</strain>
    </source>
</reference>
<feature type="domain" description="Polysaccharide chain length determinant N-terminal" evidence="8">
    <location>
        <begin position="7"/>
        <end position="90"/>
    </location>
</feature>
<dbReference type="RefSeq" id="WP_202659729.1">
    <property type="nucleotide sequence ID" value="NZ_JAESVP010000004.1"/>
</dbReference>
<dbReference type="Pfam" id="PF02706">
    <property type="entry name" value="Wzz"/>
    <property type="match status" value="1"/>
</dbReference>
<feature type="transmembrane region" description="Helical" evidence="7">
    <location>
        <begin position="353"/>
        <end position="375"/>
    </location>
</feature>
<sequence>MGQIQSMQELWSFLGRRFWIILLVAAAGVFAAIAYAKSTVNIYEAAAAIQIETPTVQSQADGATGSSAAQTLQSIEQRLTTRENLQAVIARHGLFQDAPGMTQDQKLAVLRDSITFQGIDSAASQSFGQGPGLSAILILARMGNAELAARVANDLAQSVLDMSASGARDRAEKNVAFFTEEEGRLWNLMSKLEDEITAYKNQNALSLPTEMQAMREQLSAIDADLRRMSDDLIAAQREAATIRAREVQRETDRRQLEEIGAKIEVISAQIDTSNARRNELSRNLAATPEVERALSAYDRQLGQLQDQYKDTTRRLAESETELRLSERQQSERFTLLDRAITPEAPIGGGRKKLVIAGALVSLLAGVALAFVVELMRPVVRTAAQMERQLGLRPVVMIPAVKVAGKALKGLPKFVDDPTKPA</sequence>
<evidence type="ECO:0000256" key="4">
    <source>
        <dbReference type="ARBA" id="ARBA00022989"/>
    </source>
</evidence>
<evidence type="ECO:0000256" key="3">
    <source>
        <dbReference type="ARBA" id="ARBA00022692"/>
    </source>
</evidence>
<feature type="coiled-coil region" evidence="6">
    <location>
        <begin position="211"/>
        <end position="245"/>
    </location>
</feature>
<evidence type="ECO:0000256" key="7">
    <source>
        <dbReference type="SAM" id="Phobius"/>
    </source>
</evidence>
<organism evidence="9 10">
    <name type="scientific">Fuscibacter oryzae</name>
    <dbReference type="NCBI Taxonomy" id="2803939"/>
    <lineage>
        <taxon>Bacteria</taxon>
        <taxon>Pseudomonadati</taxon>
        <taxon>Pseudomonadota</taxon>
        <taxon>Alphaproteobacteria</taxon>
        <taxon>Rhodobacterales</taxon>
        <taxon>Paracoccaceae</taxon>
        <taxon>Fuscibacter</taxon>
    </lineage>
</organism>
<dbReference type="InterPro" id="IPR050445">
    <property type="entry name" value="Bact_polysacc_biosynth/exp"/>
</dbReference>
<dbReference type="PANTHER" id="PTHR32309:SF31">
    <property type="entry name" value="CAPSULAR EXOPOLYSACCHARIDE FAMILY"/>
    <property type="match status" value="1"/>
</dbReference>
<evidence type="ECO:0000256" key="5">
    <source>
        <dbReference type="ARBA" id="ARBA00023136"/>
    </source>
</evidence>
<dbReference type="GO" id="GO:0005886">
    <property type="term" value="C:plasma membrane"/>
    <property type="evidence" value="ECO:0007669"/>
    <property type="project" value="UniProtKB-SubCell"/>
</dbReference>
<keyword evidence="5 7" id="KW-0472">Membrane</keyword>
<dbReference type="PANTHER" id="PTHR32309">
    <property type="entry name" value="TYROSINE-PROTEIN KINASE"/>
    <property type="match status" value="1"/>
</dbReference>
<dbReference type="EMBL" id="JAESVP010000004">
    <property type="protein sequence ID" value="MBL4928213.1"/>
    <property type="molecule type" value="Genomic_DNA"/>
</dbReference>
<protein>
    <recommendedName>
        <fullName evidence="8">Polysaccharide chain length determinant N-terminal domain-containing protein</fullName>
    </recommendedName>
</protein>
<dbReference type="Proteomes" id="UP000619033">
    <property type="component" value="Unassembled WGS sequence"/>
</dbReference>
<gene>
    <name evidence="9" type="ORF">JI744_08870</name>
</gene>
<feature type="coiled-coil region" evidence="6">
    <location>
        <begin position="294"/>
        <end position="328"/>
    </location>
</feature>
<evidence type="ECO:0000256" key="1">
    <source>
        <dbReference type="ARBA" id="ARBA00004651"/>
    </source>
</evidence>
<proteinExistence type="predicted"/>
<keyword evidence="6" id="KW-0175">Coiled coil</keyword>
<comment type="subcellular location">
    <subcellularLocation>
        <location evidence="1">Cell membrane</location>
        <topology evidence="1">Multi-pass membrane protein</topology>
    </subcellularLocation>
</comment>
<name>A0A8J7MQY4_9RHOB</name>
<evidence type="ECO:0000313" key="10">
    <source>
        <dbReference type="Proteomes" id="UP000619033"/>
    </source>
</evidence>